<evidence type="ECO:0000256" key="17">
    <source>
        <dbReference type="SAM" id="MobiDB-lite"/>
    </source>
</evidence>
<keyword evidence="7" id="KW-0677">Repeat</keyword>
<dbReference type="SMART" id="SM00745">
    <property type="entry name" value="MIT"/>
    <property type="match status" value="2"/>
</dbReference>
<dbReference type="Gene3D" id="1.20.58.80">
    <property type="entry name" value="Phosphotransferase system, lactose/cellobiose-type IIA subunit"/>
    <property type="match status" value="2"/>
</dbReference>
<comment type="catalytic activity">
    <reaction evidence="14">
        <text>L-seryl-[protein] + ATP = O-phospho-L-seryl-[protein] + ADP + H(+)</text>
        <dbReference type="Rhea" id="RHEA:17989"/>
        <dbReference type="Rhea" id="RHEA-COMP:9863"/>
        <dbReference type="Rhea" id="RHEA-COMP:11604"/>
        <dbReference type="ChEBI" id="CHEBI:15378"/>
        <dbReference type="ChEBI" id="CHEBI:29999"/>
        <dbReference type="ChEBI" id="CHEBI:30616"/>
        <dbReference type="ChEBI" id="CHEBI:83421"/>
        <dbReference type="ChEBI" id="CHEBI:456216"/>
        <dbReference type="EC" id="2.7.11.1"/>
    </reaction>
</comment>
<dbReference type="GO" id="GO:0042594">
    <property type="term" value="P:response to starvation"/>
    <property type="evidence" value="ECO:0007669"/>
    <property type="project" value="TreeGrafter"/>
</dbReference>
<dbReference type="SUPFAM" id="SSF56112">
    <property type="entry name" value="Protein kinase-like (PK-like)"/>
    <property type="match status" value="1"/>
</dbReference>
<dbReference type="GO" id="GO:0010506">
    <property type="term" value="P:regulation of autophagy"/>
    <property type="evidence" value="ECO:0007669"/>
    <property type="project" value="InterPro"/>
</dbReference>
<comment type="catalytic activity">
    <reaction evidence="13">
        <text>L-threonyl-[protein] + ATP = O-phospho-L-threonyl-[protein] + ADP + H(+)</text>
        <dbReference type="Rhea" id="RHEA:46608"/>
        <dbReference type="Rhea" id="RHEA-COMP:11060"/>
        <dbReference type="Rhea" id="RHEA-COMP:11605"/>
        <dbReference type="ChEBI" id="CHEBI:15378"/>
        <dbReference type="ChEBI" id="CHEBI:30013"/>
        <dbReference type="ChEBI" id="CHEBI:30616"/>
        <dbReference type="ChEBI" id="CHEBI:61977"/>
        <dbReference type="ChEBI" id="CHEBI:456216"/>
        <dbReference type="EC" id="2.7.11.1"/>
    </reaction>
</comment>
<sequence>MASRPSSACPEVVPKPSLGQYVFAEKLGSGTYATVYKAYRKTGIREVVAIKCVLKSSLNKASTENLLTEIELLKNLKHEHIVTLKDFQWDTSYIYLIMEYCSGGDLSRFIRSKRALPEHIVKRFLQQIALAMKFLWDHNVAHMDLKPQNILLTSTSNPQLKLADFGFAKHLFEGDRLHVMRGSPLYMAPEIICNGMYDNRVDLWSIGVILYECLFGRPPFASRSFKELGEKIWDQKPVEIPQGVDISDKARDLTLRLLRRNPADRITFEEFFAHPFIDMEHVPSKDSLPNAVRLSAEAVKKDESGDYKAAVRLYCEALEHFMPAIHYEKSASKKEALRAKVKQYMDRAETLKQLMRSQLHSTPTKKKLGDIKTGTPSQIDGNSPKSSPTSKSDTELSRSPSNVADSDPVQNSTSEPKTSNPSDGSPNACSYTRSMSSDSLEELTALCADSQELLAVLKLINAAIIEEQKEDFEHSLHHYEVALGALLKLLPAEPKGKRKDLLSSQASKWMEKAENIKAYLDIQNLNTKDTSVAEEEDVNSVLDQAAQCCVQ</sequence>
<dbReference type="FunFam" id="1.10.510.10:FF:000571">
    <property type="entry name" value="Maternal embryonic leucine zipper kinase"/>
    <property type="match status" value="1"/>
</dbReference>
<keyword evidence="16" id="KW-0175">Coiled coil</keyword>
<keyword evidence="9" id="KW-0418">Kinase</keyword>
<comment type="subcellular location">
    <subcellularLocation>
        <location evidence="1">Cytoplasm</location>
    </subcellularLocation>
</comment>
<protein>
    <recommendedName>
        <fullName evidence="3">Serine/threonine-protein kinase ULK3</fullName>
        <ecNumber evidence="2">2.7.11.1</ecNumber>
    </recommendedName>
    <alternativeName>
        <fullName evidence="12">Unc-51-like kinase 3</fullName>
    </alternativeName>
</protein>
<dbReference type="InterPro" id="IPR011009">
    <property type="entry name" value="Kinase-like_dom_sf"/>
</dbReference>
<dbReference type="CDD" id="cd14121">
    <property type="entry name" value="STKc_ULK3"/>
    <property type="match status" value="1"/>
</dbReference>
<dbReference type="InterPro" id="IPR036181">
    <property type="entry name" value="MIT_dom_sf"/>
</dbReference>
<evidence type="ECO:0000256" key="9">
    <source>
        <dbReference type="ARBA" id="ARBA00022777"/>
    </source>
</evidence>
<name>A0A8S3ZK24_9EUPU</name>
<feature type="coiled-coil region" evidence="16">
    <location>
        <begin position="327"/>
        <end position="354"/>
    </location>
</feature>
<evidence type="ECO:0000259" key="18">
    <source>
        <dbReference type="PROSITE" id="PS50011"/>
    </source>
</evidence>
<dbReference type="EMBL" id="CAJHNH020002724">
    <property type="protein sequence ID" value="CAG5127562.1"/>
    <property type="molecule type" value="Genomic_DNA"/>
</dbReference>
<dbReference type="SMART" id="SM00220">
    <property type="entry name" value="S_TKc"/>
    <property type="match status" value="1"/>
</dbReference>
<dbReference type="PANTHER" id="PTHR24348:SF65">
    <property type="entry name" value="SERINE_THREONINE-PROTEIN KINASE ULK3"/>
    <property type="match status" value="1"/>
</dbReference>
<dbReference type="GO" id="GO:0005829">
    <property type="term" value="C:cytosol"/>
    <property type="evidence" value="ECO:0007669"/>
    <property type="project" value="TreeGrafter"/>
</dbReference>
<dbReference type="SUPFAM" id="SSF116846">
    <property type="entry name" value="MIT domain"/>
    <property type="match status" value="2"/>
</dbReference>
<dbReference type="InterPro" id="IPR017441">
    <property type="entry name" value="Protein_kinase_ATP_BS"/>
</dbReference>
<accession>A0A8S3ZK24</accession>
<keyword evidence="10 15" id="KW-0067">ATP-binding</keyword>
<dbReference type="Pfam" id="PF00069">
    <property type="entry name" value="Pkinase"/>
    <property type="match status" value="1"/>
</dbReference>
<evidence type="ECO:0000256" key="8">
    <source>
        <dbReference type="ARBA" id="ARBA00022741"/>
    </source>
</evidence>
<comment type="caution">
    <text evidence="19">The sequence shown here is derived from an EMBL/GenBank/DDBJ whole genome shotgun (WGS) entry which is preliminary data.</text>
</comment>
<dbReference type="InterPro" id="IPR000719">
    <property type="entry name" value="Prot_kinase_dom"/>
</dbReference>
<evidence type="ECO:0000256" key="6">
    <source>
        <dbReference type="ARBA" id="ARBA00022679"/>
    </source>
</evidence>
<dbReference type="GO" id="GO:0000045">
    <property type="term" value="P:autophagosome assembly"/>
    <property type="evidence" value="ECO:0007669"/>
    <property type="project" value="TreeGrafter"/>
</dbReference>
<evidence type="ECO:0000256" key="14">
    <source>
        <dbReference type="ARBA" id="ARBA00048679"/>
    </source>
</evidence>
<keyword evidence="5" id="KW-0723">Serine/threonine-protein kinase</keyword>
<organism evidence="19 20">
    <name type="scientific">Candidula unifasciata</name>
    <dbReference type="NCBI Taxonomy" id="100452"/>
    <lineage>
        <taxon>Eukaryota</taxon>
        <taxon>Metazoa</taxon>
        <taxon>Spiralia</taxon>
        <taxon>Lophotrochozoa</taxon>
        <taxon>Mollusca</taxon>
        <taxon>Gastropoda</taxon>
        <taxon>Heterobranchia</taxon>
        <taxon>Euthyneura</taxon>
        <taxon>Panpulmonata</taxon>
        <taxon>Eupulmonata</taxon>
        <taxon>Stylommatophora</taxon>
        <taxon>Helicina</taxon>
        <taxon>Helicoidea</taxon>
        <taxon>Geomitridae</taxon>
        <taxon>Candidula</taxon>
    </lineage>
</organism>
<dbReference type="GO" id="GO:0034045">
    <property type="term" value="C:phagophore assembly site membrane"/>
    <property type="evidence" value="ECO:0007669"/>
    <property type="project" value="TreeGrafter"/>
</dbReference>
<dbReference type="FunFam" id="1.20.58.80:FF:000008">
    <property type="entry name" value="serine/threonine-protein kinase ULK3 isoform X1"/>
    <property type="match status" value="1"/>
</dbReference>
<dbReference type="Proteomes" id="UP000678393">
    <property type="component" value="Unassembled WGS sequence"/>
</dbReference>
<dbReference type="GO" id="GO:0005776">
    <property type="term" value="C:autophagosome"/>
    <property type="evidence" value="ECO:0007669"/>
    <property type="project" value="TreeGrafter"/>
</dbReference>
<dbReference type="PROSITE" id="PS00107">
    <property type="entry name" value="PROTEIN_KINASE_ATP"/>
    <property type="match status" value="1"/>
</dbReference>
<evidence type="ECO:0000313" key="19">
    <source>
        <dbReference type="EMBL" id="CAG5127562.1"/>
    </source>
</evidence>
<dbReference type="GO" id="GO:0034727">
    <property type="term" value="P:piecemeal microautophagy of the nucleus"/>
    <property type="evidence" value="ECO:0007669"/>
    <property type="project" value="TreeGrafter"/>
</dbReference>
<feature type="region of interest" description="Disordered" evidence="17">
    <location>
        <begin position="354"/>
        <end position="433"/>
    </location>
</feature>
<gene>
    <name evidence="19" type="ORF">CUNI_LOCUS13120</name>
</gene>
<dbReference type="PROSITE" id="PS00108">
    <property type="entry name" value="PROTEIN_KINASE_ST"/>
    <property type="match status" value="1"/>
</dbReference>
<keyword evidence="4" id="KW-0963">Cytoplasm</keyword>
<dbReference type="GO" id="GO:0000422">
    <property type="term" value="P:autophagy of mitochondrion"/>
    <property type="evidence" value="ECO:0007669"/>
    <property type="project" value="TreeGrafter"/>
</dbReference>
<dbReference type="GO" id="GO:0061709">
    <property type="term" value="P:reticulophagy"/>
    <property type="evidence" value="ECO:0007669"/>
    <property type="project" value="TreeGrafter"/>
</dbReference>
<keyword evidence="8 15" id="KW-0547">Nucleotide-binding</keyword>
<dbReference type="PROSITE" id="PS50011">
    <property type="entry name" value="PROTEIN_KINASE_DOM"/>
    <property type="match status" value="1"/>
</dbReference>
<dbReference type="Gene3D" id="3.30.200.20">
    <property type="entry name" value="Phosphorylase Kinase, domain 1"/>
    <property type="match status" value="1"/>
</dbReference>
<evidence type="ECO:0000256" key="16">
    <source>
        <dbReference type="SAM" id="Coils"/>
    </source>
</evidence>
<evidence type="ECO:0000256" key="12">
    <source>
        <dbReference type="ARBA" id="ARBA00032242"/>
    </source>
</evidence>
<evidence type="ECO:0000256" key="1">
    <source>
        <dbReference type="ARBA" id="ARBA00004496"/>
    </source>
</evidence>
<evidence type="ECO:0000313" key="20">
    <source>
        <dbReference type="Proteomes" id="UP000678393"/>
    </source>
</evidence>
<evidence type="ECO:0000256" key="4">
    <source>
        <dbReference type="ARBA" id="ARBA00022490"/>
    </source>
</evidence>
<evidence type="ECO:0000256" key="5">
    <source>
        <dbReference type="ARBA" id="ARBA00022527"/>
    </source>
</evidence>
<evidence type="ECO:0000256" key="3">
    <source>
        <dbReference type="ARBA" id="ARBA00021644"/>
    </source>
</evidence>
<keyword evidence="20" id="KW-1185">Reference proteome</keyword>
<feature type="compositionally biased region" description="Polar residues" evidence="17">
    <location>
        <begin position="397"/>
        <end position="433"/>
    </location>
</feature>
<dbReference type="EC" id="2.7.11.1" evidence="2"/>
<feature type="binding site" evidence="15">
    <location>
        <position position="55"/>
    </location>
    <ligand>
        <name>ATP</name>
        <dbReference type="ChEBI" id="CHEBI:30616"/>
    </ligand>
</feature>
<keyword evidence="11" id="KW-0072">Autophagy</keyword>
<dbReference type="InterPro" id="IPR008271">
    <property type="entry name" value="Ser/Thr_kinase_AS"/>
</dbReference>
<dbReference type="InterPro" id="IPR045269">
    <property type="entry name" value="Atg1-like"/>
</dbReference>
<evidence type="ECO:0000256" key="11">
    <source>
        <dbReference type="ARBA" id="ARBA00023006"/>
    </source>
</evidence>
<dbReference type="GO" id="GO:0005524">
    <property type="term" value="F:ATP binding"/>
    <property type="evidence" value="ECO:0007669"/>
    <property type="project" value="UniProtKB-UniRule"/>
</dbReference>
<evidence type="ECO:0000256" key="7">
    <source>
        <dbReference type="ARBA" id="ARBA00022737"/>
    </source>
</evidence>
<dbReference type="Pfam" id="PF04212">
    <property type="entry name" value="MIT"/>
    <property type="match status" value="2"/>
</dbReference>
<evidence type="ECO:0000256" key="13">
    <source>
        <dbReference type="ARBA" id="ARBA00047899"/>
    </source>
</evidence>
<dbReference type="InterPro" id="IPR007330">
    <property type="entry name" value="MIT_dom"/>
</dbReference>
<evidence type="ECO:0000256" key="15">
    <source>
        <dbReference type="PROSITE-ProRule" id="PRU10141"/>
    </source>
</evidence>
<dbReference type="Gene3D" id="1.10.510.10">
    <property type="entry name" value="Transferase(Phosphotransferase) domain 1"/>
    <property type="match status" value="1"/>
</dbReference>
<dbReference type="GO" id="GO:0004674">
    <property type="term" value="F:protein serine/threonine kinase activity"/>
    <property type="evidence" value="ECO:0007669"/>
    <property type="project" value="UniProtKB-KW"/>
</dbReference>
<reference evidence="19" key="1">
    <citation type="submission" date="2021-04" db="EMBL/GenBank/DDBJ databases">
        <authorList>
            <consortium name="Molecular Ecology Group"/>
        </authorList>
    </citation>
    <scope>NUCLEOTIDE SEQUENCE</scope>
</reference>
<dbReference type="PANTHER" id="PTHR24348">
    <property type="entry name" value="SERINE/THREONINE-PROTEIN KINASE UNC-51-RELATED"/>
    <property type="match status" value="1"/>
</dbReference>
<dbReference type="OrthoDB" id="346907at2759"/>
<dbReference type="AlphaFoldDB" id="A0A8S3ZK24"/>
<evidence type="ECO:0000256" key="2">
    <source>
        <dbReference type="ARBA" id="ARBA00012513"/>
    </source>
</evidence>
<feature type="domain" description="Protein kinase" evidence="18">
    <location>
        <begin position="21"/>
        <end position="277"/>
    </location>
</feature>
<evidence type="ECO:0000256" key="10">
    <source>
        <dbReference type="ARBA" id="ARBA00022840"/>
    </source>
</evidence>
<keyword evidence="6" id="KW-0808">Transferase</keyword>
<proteinExistence type="predicted"/>
<dbReference type="FunFam" id="3.30.200.20:FF:000042">
    <property type="entry name" value="Aurora kinase A"/>
    <property type="match status" value="1"/>
</dbReference>